<name>A0A1S8WW69_OPIVI</name>
<dbReference type="Proteomes" id="UP000243686">
    <property type="component" value="Unassembled WGS sequence"/>
</dbReference>
<evidence type="ECO:0000256" key="6">
    <source>
        <dbReference type="ARBA" id="ARBA00022918"/>
    </source>
</evidence>
<organism evidence="8 9">
    <name type="scientific">Opisthorchis viverrini</name>
    <name type="common">Southeast Asian liver fluke</name>
    <dbReference type="NCBI Taxonomy" id="6198"/>
    <lineage>
        <taxon>Eukaryota</taxon>
        <taxon>Metazoa</taxon>
        <taxon>Spiralia</taxon>
        <taxon>Lophotrochozoa</taxon>
        <taxon>Platyhelminthes</taxon>
        <taxon>Trematoda</taxon>
        <taxon>Digenea</taxon>
        <taxon>Opisthorchiida</taxon>
        <taxon>Opisthorchiata</taxon>
        <taxon>Opisthorchiidae</taxon>
        <taxon>Opisthorchis</taxon>
    </lineage>
</organism>
<keyword evidence="2" id="KW-0548">Nucleotidyltransferase</keyword>
<dbReference type="Gene3D" id="3.10.10.10">
    <property type="entry name" value="HIV Type 1 Reverse Transcriptase, subunit A, domain 1"/>
    <property type="match status" value="1"/>
</dbReference>
<proteinExistence type="predicted"/>
<evidence type="ECO:0000256" key="4">
    <source>
        <dbReference type="ARBA" id="ARBA00022759"/>
    </source>
</evidence>
<keyword evidence="6" id="KW-0695">RNA-directed DNA polymerase</keyword>
<feature type="domain" description="Reverse transcriptase RNase H-like" evidence="7">
    <location>
        <begin position="318"/>
        <end position="427"/>
    </location>
</feature>
<keyword evidence="4" id="KW-0255">Endonuclease</keyword>
<sequence>LVSLDLPNTKTFDDLVFIVSKAYNPEPSVIAQRFKFITRVQKEGDFVAELQSLTEHCDYGDFRNDMHRDRLVVGARNVRIQQCLLADSNLTLETAYDTAVALEAAENNATLLQSVQPTVTSESVDSSYQVEEKLNRLQWEGIIQNTKFSEWATPIVPILKPDGTVRICGDYKTTVNASTPPEHYPLPKIEDVYAQIDILITGCTSEEHLKLLKLAVDRLKECGLRIKKEKCDVLVDHVDYLGFRISVDGLAPLAEKIRPILEAPQPRNKHELRSFLGMVNHYARFIPQAATHYHPLNYLLRQGAKRALTNPLVLTHFDSTQPIVLACDASPYGVGAVLTQKDKSGILKPVAYASRSLSHSERKYAQIGKEALAILFGVTPFQHYLFGQTFDIFTDHKPLLVILGENKPIPQMTSPRMQRWALKLACYWYHLLTRELTADAISHLPLRDLPLHTPKPAELVNLMSLVADLSITATEIRVETKRTQNSHECYVLLHTGGRRMLEVH</sequence>
<feature type="non-terminal residue" evidence="8">
    <location>
        <position position="1"/>
    </location>
</feature>
<keyword evidence="1" id="KW-0808">Transferase</keyword>
<dbReference type="Pfam" id="PF17917">
    <property type="entry name" value="RT_RNaseH"/>
    <property type="match status" value="1"/>
</dbReference>
<dbReference type="AlphaFoldDB" id="A0A1S8WW69"/>
<keyword evidence="9" id="KW-1185">Reference proteome</keyword>
<evidence type="ECO:0000259" key="7">
    <source>
        <dbReference type="Pfam" id="PF17917"/>
    </source>
</evidence>
<evidence type="ECO:0000313" key="9">
    <source>
        <dbReference type="Proteomes" id="UP000243686"/>
    </source>
</evidence>
<dbReference type="InterPro" id="IPR041373">
    <property type="entry name" value="RT_RNaseH"/>
</dbReference>
<dbReference type="CDD" id="cd09274">
    <property type="entry name" value="RNase_HI_RT_Ty3"/>
    <property type="match status" value="1"/>
</dbReference>
<dbReference type="GO" id="GO:0004519">
    <property type="term" value="F:endonuclease activity"/>
    <property type="evidence" value="ECO:0007669"/>
    <property type="project" value="UniProtKB-KW"/>
</dbReference>
<dbReference type="SUPFAM" id="SSF56672">
    <property type="entry name" value="DNA/RNA polymerases"/>
    <property type="match status" value="1"/>
</dbReference>
<dbReference type="PANTHER" id="PTHR37984">
    <property type="entry name" value="PROTEIN CBG26694"/>
    <property type="match status" value="1"/>
</dbReference>
<dbReference type="Gene3D" id="3.30.70.270">
    <property type="match status" value="3"/>
</dbReference>
<reference evidence="8 9" key="1">
    <citation type="submission" date="2015-03" db="EMBL/GenBank/DDBJ databases">
        <title>Draft genome of the nematode, Opisthorchis viverrini.</title>
        <authorList>
            <person name="Mitreva M."/>
        </authorList>
    </citation>
    <scope>NUCLEOTIDE SEQUENCE [LARGE SCALE GENOMIC DNA]</scope>
    <source>
        <strain evidence="8">Khon Kaen</strain>
    </source>
</reference>
<dbReference type="EMBL" id="KV893848">
    <property type="protein sequence ID" value="OON18789.1"/>
    <property type="molecule type" value="Genomic_DNA"/>
</dbReference>
<dbReference type="InterPro" id="IPR043502">
    <property type="entry name" value="DNA/RNA_pol_sf"/>
</dbReference>
<evidence type="ECO:0000313" key="8">
    <source>
        <dbReference type="EMBL" id="OON18789.1"/>
    </source>
</evidence>
<keyword evidence="5" id="KW-0378">Hydrolase</keyword>
<evidence type="ECO:0000256" key="3">
    <source>
        <dbReference type="ARBA" id="ARBA00022722"/>
    </source>
</evidence>
<dbReference type="Gene3D" id="3.10.20.370">
    <property type="match status" value="1"/>
</dbReference>
<keyword evidence="3" id="KW-0540">Nuclease</keyword>
<dbReference type="InterPro" id="IPR050951">
    <property type="entry name" value="Retrovirus_Pol_polyprotein"/>
</dbReference>
<dbReference type="FunFam" id="3.10.20.370:FF:000001">
    <property type="entry name" value="Retrovirus-related Pol polyprotein from transposon 17.6-like protein"/>
    <property type="match status" value="1"/>
</dbReference>
<dbReference type="PANTHER" id="PTHR37984:SF5">
    <property type="entry name" value="PROTEIN NYNRIN-LIKE"/>
    <property type="match status" value="1"/>
</dbReference>
<dbReference type="GO" id="GO:0003964">
    <property type="term" value="F:RNA-directed DNA polymerase activity"/>
    <property type="evidence" value="ECO:0007669"/>
    <property type="project" value="UniProtKB-KW"/>
</dbReference>
<evidence type="ECO:0000256" key="2">
    <source>
        <dbReference type="ARBA" id="ARBA00022695"/>
    </source>
</evidence>
<evidence type="ECO:0000256" key="1">
    <source>
        <dbReference type="ARBA" id="ARBA00022679"/>
    </source>
</evidence>
<protein>
    <recommendedName>
        <fullName evidence="7">Reverse transcriptase RNase H-like domain-containing protein</fullName>
    </recommendedName>
</protein>
<dbReference type="InterPro" id="IPR043128">
    <property type="entry name" value="Rev_trsase/Diguanyl_cyclase"/>
</dbReference>
<evidence type="ECO:0000256" key="5">
    <source>
        <dbReference type="ARBA" id="ARBA00022801"/>
    </source>
</evidence>
<feature type="non-terminal residue" evidence="8">
    <location>
        <position position="504"/>
    </location>
</feature>
<gene>
    <name evidence="8" type="ORF">X801_05353</name>
</gene>
<accession>A0A1S8WW69</accession>
<dbReference type="GO" id="GO:0016787">
    <property type="term" value="F:hydrolase activity"/>
    <property type="evidence" value="ECO:0007669"/>
    <property type="project" value="UniProtKB-KW"/>
</dbReference>